<dbReference type="PANTHER" id="PTHR30363">
    <property type="entry name" value="HTH-TYPE TRANSCRIPTIONAL REGULATOR SRLR-RELATED"/>
    <property type="match status" value="1"/>
</dbReference>
<dbReference type="Gene3D" id="1.10.10.10">
    <property type="entry name" value="Winged helix-like DNA-binding domain superfamily/Winged helix DNA-binding domain"/>
    <property type="match status" value="1"/>
</dbReference>
<dbReference type="Pfam" id="PF08220">
    <property type="entry name" value="HTH_DeoR"/>
    <property type="match status" value="1"/>
</dbReference>
<keyword evidence="2" id="KW-0805">Transcription regulation</keyword>
<dbReference type="InterPro" id="IPR036390">
    <property type="entry name" value="WH_DNA-bd_sf"/>
</dbReference>
<dbReference type="InterPro" id="IPR018356">
    <property type="entry name" value="Tscrpt_reg_HTH_DeoR_CS"/>
</dbReference>
<dbReference type="GO" id="GO:0003700">
    <property type="term" value="F:DNA-binding transcription factor activity"/>
    <property type="evidence" value="ECO:0007669"/>
    <property type="project" value="InterPro"/>
</dbReference>
<evidence type="ECO:0000256" key="2">
    <source>
        <dbReference type="ARBA" id="ARBA00023015"/>
    </source>
</evidence>
<dbReference type="SUPFAM" id="SSF46785">
    <property type="entry name" value="Winged helix' DNA-binding domain"/>
    <property type="match status" value="1"/>
</dbReference>
<keyword evidence="3 6" id="KW-0238">DNA-binding</keyword>
<dbReference type="SUPFAM" id="SSF100950">
    <property type="entry name" value="NagB/RpiA/CoA transferase-like"/>
    <property type="match status" value="1"/>
</dbReference>
<evidence type="ECO:0000256" key="3">
    <source>
        <dbReference type="ARBA" id="ARBA00023125"/>
    </source>
</evidence>
<dbReference type="Pfam" id="PF00455">
    <property type="entry name" value="DeoRC"/>
    <property type="match status" value="1"/>
</dbReference>
<dbReference type="InterPro" id="IPR036388">
    <property type="entry name" value="WH-like_DNA-bd_sf"/>
</dbReference>
<dbReference type="InterPro" id="IPR001034">
    <property type="entry name" value="DeoR_HTH"/>
</dbReference>
<dbReference type="Proteomes" id="UP000199705">
    <property type="component" value="Unassembled WGS sequence"/>
</dbReference>
<dbReference type="InterPro" id="IPR050313">
    <property type="entry name" value="Carb_Metab_HTH_regulators"/>
</dbReference>
<evidence type="ECO:0000313" key="6">
    <source>
        <dbReference type="EMBL" id="SDI69769.1"/>
    </source>
</evidence>
<accession>A0A1G8MP25</accession>
<dbReference type="PROSITE" id="PS51000">
    <property type="entry name" value="HTH_DEOR_2"/>
    <property type="match status" value="1"/>
</dbReference>
<dbReference type="InterPro" id="IPR037171">
    <property type="entry name" value="NagB/RpiA_transferase-like"/>
</dbReference>
<organism evidence="6 7">
    <name type="scientific">Mucilaginibacter gossypii</name>
    <dbReference type="NCBI Taxonomy" id="551996"/>
    <lineage>
        <taxon>Bacteria</taxon>
        <taxon>Pseudomonadati</taxon>
        <taxon>Bacteroidota</taxon>
        <taxon>Sphingobacteriia</taxon>
        <taxon>Sphingobacteriales</taxon>
        <taxon>Sphingobacteriaceae</taxon>
        <taxon>Mucilaginibacter</taxon>
    </lineage>
</organism>
<name>A0A1G8MP25_9SPHI</name>
<dbReference type="SMART" id="SM00420">
    <property type="entry name" value="HTH_DEOR"/>
    <property type="match status" value="1"/>
</dbReference>
<evidence type="ECO:0000313" key="7">
    <source>
        <dbReference type="Proteomes" id="UP000199705"/>
    </source>
</evidence>
<dbReference type="STRING" id="551996.SAMN05192573_12832"/>
<dbReference type="Gene3D" id="3.40.50.1360">
    <property type="match status" value="1"/>
</dbReference>
<reference evidence="7" key="1">
    <citation type="submission" date="2016-10" db="EMBL/GenBank/DDBJ databases">
        <authorList>
            <person name="Varghese N."/>
            <person name="Submissions S."/>
        </authorList>
    </citation>
    <scope>NUCLEOTIDE SEQUENCE [LARGE SCALE GENOMIC DNA]</scope>
    <source>
        <strain evidence="7">Gh-67</strain>
    </source>
</reference>
<keyword evidence="4" id="KW-0804">Transcription</keyword>
<sequence length="249" mass="27428">MVREERLQIILDHVSKDNKVMLAELSEKLNVSEDTVRRDIKVLADQKLLTAVRGGAVAHSPIPHHYRAREKHDIASKKVIASKVLSFLKDGQVVLFDGGTSTLAVAESLPDDLRITVVTNSFPVASALEDHPTVEVIFAGGRLYKSSFTTIGHETINAFRNIRADLCIFGICSVHPAIGITTRDYEEAEIKKTMIEVSKETIALSTLEKINKADSYYIGPVTELDTIITDVSPDNEELSAYKEAGINII</sequence>
<dbReference type="SMART" id="SM01134">
    <property type="entry name" value="DeoRC"/>
    <property type="match status" value="1"/>
</dbReference>
<dbReference type="EMBL" id="FNCG01000028">
    <property type="protein sequence ID" value="SDI69769.1"/>
    <property type="molecule type" value="Genomic_DNA"/>
</dbReference>
<keyword evidence="7" id="KW-1185">Reference proteome</keyword>
<dbReference type="RefSeq" id="WP_090533966.1">
    <property type="nucleotide sequence ID" value="NZ_CP071878.2"/>
</dbReference>
<dbReference type="PRINTS" id="PR00037">
    <property type="entry name" value="HTHLACR"/>
</dbReference>
<evidence type="ECO:0000256" key="1">
    <source>
        <dbReference type="ARBA" id="ARBA00022491"/>
    </source>
</evidence>
<proteinExistence type="predicted"/>
<gene>
    <name evidence="6" type="ORF">SAMN05192573_12832</name>
</gene>
<dbReference type="PROSITE" id="PS00894">
    <property type="entry name" value="HTH_DEOR_1"/>
    <property type="match status" value="1"/>
</dbReference>
<evidence type="ECO:0000259" key="5">
    <source>
        <dbReference type="PROSITE" id="PS51000"/>
    </source>
</evidence>
<protein>
    <submittedName>
        <fullName evidence="6">DNA-binding transcriptional regulator of sugar metabolism, DeoR/GlpR family</fullName>
    </submittedName>
</protein>
<dbReference type="GO" id="GO:0003677">
    <property type="term" value="F:DNA binding"/>
    <property type="evidence" value="ECO:0007669"/>
    <property type="project" value="UniProtKB-KW"/>
</dbReference>
<feature type="domain" description="HTH deoR-type" evidence="5">
    <location>
        <begin position="3"/>
        <end position="58"/>
    </location>
</feature>
<dbReference type="InterPro" id="IPR014036">
    <property type="entry name" value="DeoR-like_C"/>
</dbReference>
<dbReference type="PANTHER" id="PTHR30363:SF4">
    <property type="entry name" value="GLYCEROL-3-PHOSPHATE REGULON REPRESSOR"/>
    <property type="match status" value="1"/>
</dbReference>
<evidence type="ECO:0000256" key="4">
    <source>
        <dbReference type="ARBA" id="ARBA00023163"/>
    </source>
</evidence>
<dbReference type="AlphaFoldDB" id="A0A1G8MP25"/>
<keyword evidence="1" id="KW-0678">Repressor</keyword>